<reference evidence="1 2" key="1">
    <citation type="submission" date="2019-07" db="EMBL/GenBank/DDBJ databases">
        <authorList>
            <person name="Kim J."/>
        </authorList>
    </citation>
    <scope>NUCLEOTIDE SEQUENCE [LARGE SCALE GENOMIC DNA]</scope>
    <source>
        <strain evidence="1 2">MJ1a</strain>
    </source>
</reference>
<sequence length="89" mass="10365">MRTSLNNTKITDDYVNGVLPTSDALLMEARLILNPDLGTEVNLHKRTLNIVRQYGRESLRAQIEDIHKQLFIQPQHQSFKDLVLSFFKR</sequence>
<accession>A0A563U740</accession>
<dbReference type="OrthoDB" id="1444051at2"/>
<keyword evidence="2" id="KW-1185">Reference proteome</keyword>
<gene>
    <name evidence="1" type="ORF">FPZ42_09085</name>
</gene>
<dbReference type="EMBL" id="VOEI01000002">
    <property type="protein sequence ID" value="TWR27172.1"/>
    <property type="molecule type" value="Genomic_DNA"/>
</dbReference>
<organism evidence="1 2">
    <name type="scientific">Mucilaginibacter achroorhodeus</name>
    <dbReference type="NCBI Taxonomy" id="2599294"/>
    <lineage>
        <taxon>Bacteria</taxon>
        <taxon>Pseudomonadati</taxon>
        <taxon>Bacteroidota</taxon>
        <taxon>Sphingobacteriia</taxon>
        <taxon>Sphingobacteriales</taxon>
        <taxon>Sphingobacteriaceae</taxon>
        <taxon>Mucilaginibacter</taxon>
    </lineage>
</organism>
<dbReference type="RefSeq" id="WP_146270530.1">
    <property type="nucleotide sequence ID" value="NZ_VOEI01000002.1"/>
</dbReference>
<comment type="caution">
    <text evidence="1">The sequence shown here is derived from an EMBL/GenBank/DDBJ whole genome shotgun (WGS) entry which is preliminary data.</text>
</comment>
<evidence type="ECO:0000313" key="1">
    <source>
        <dbReference type="EMBL" id="TWR27172.1"/>
    </source>
</evidence>
<name>A0A563U740_9SPHI</name>
<evidence type="ECO:0000313" key="2">
    <source>
        <dbReference type="Proteomes" id="UP000318010"/>
    </source>
</evidence>
<dbReference type="AlphaFoldDB" id="A0A563U740"/>
<dbReference type="Proteomes" id="UP000318010">
    <property type="component" value="Unassembled WGS sequence"/>
</dbReference>
<protein>
    <submittedName>
        <fullName evidence="1">Uncharacterized protein</fullName>
    </submittedName>
</protein>
<proteinExistence type="predicted"/>